<keyword evidence="3" id="KW-0812">Transmembrane</keyword>
<dbReference type="InterPro" id="IPR006862">
    <property type="entry name" value="Thio_Ohase/aa_AcTrfase"/>
</dbReference>
<dbReference type="InterPro" id="IPR029058">
    <property type="entry name" value="AB_hydrolase_fold"/>
</dbReference>
<dbReference type="PANTHER" id="PTHR10824">
    <property type="entry name" value="ACYL-COENZYME A THIOESTERASE-RELATED"/>
    <property type="match status" value="1"/>
</dbReference>
<keyword evidence="3" id="KW-1133">Transmembrane helix</keyword>
<evidence type="ECO:0000313" key="7">
    <source>
        <dbReference type="Proteomes" id="UP000677913"/>
    </source>
</evidence>
<feature type="active site" description="Charge relay system" evidence="2">
    <location>
        <position position="265"/>
    </location>
</feature>
<dbReference type="RefSeq" id="WP_211466506.1">
    <property type="nucleotide sequence ID" value="NZ_JAGSXH010000021.1"/>
</dbReference>
<protein>
    <submittedName>
        <fullName evidence="6">Acyl-CoA thioesterase/BAAT N-terminal domain-containing protein</fullName>
    </submittedName>
</protein>
<evidence type="ECO:0000256" key="1">
    <source>
        <dbReference type="ARBA" id="ARBA00006538"/>
    </source>
</evidence>
<evidence type="ECO:0000259" key="5">
    <source>
        <dbReference type="Pfam" id="PF08840"/>
    </source>
</evidence>
<name>A0A8J7WJ07_9ACTN</name>
<accession>A0A8J7WJ07</accession>
<feature type="domain" description="BAAT/Acyl-CoA thioester hydrolase C-terminal" evidence="5">
    <location>
        <begin position="316"/>
        <end position="415"/>
    </location>
</feature>
<dbReference type="EMBL" id="JAGSXH010000021">
    <property type="protein sequence ID" value="MBS2963116.1"/>
    <property type="molecule type" value="Genomic_DNA"/>
</dbReference>
<gene>
    <name evidence="6" type="ORF">KGA66_08675</name>
</gene>
<dbReference type="InterPro" id="IPR016662">
    <property type="entry name" value="Acyl-CoA_thioEstase_long-chain"/>
</dbReference>
<evidence type="ECO:0000256" key="3">
    <source>
        <dbReference type="SAM" id="Phobius"/>
    </source>
</evidence>
<organism evidence="6 7">
    <name type="scientific">Actinocrinis puniceicyclus</name>
    <dbReference type="NCBI Taxonomy" id="977794"/>
    <lineage>
        <taxon>Bacteria</taxon>
        <taxon>Bacillati</taxon>
        <taxon>Actinomycetota</taxon>
        <taxon>Actinomycetes</taxon>
        <taxon>Catenulisporales</taxon>
        <taxon>Actinospicaceae</taxon>
        <taxon>Actinocrinis</taxon>
    </lineage>
</organism>
<dbReference type="PIRSF" id="PIRSF016521">
    <property type="entry name" value="Acyl-CoA_hydro"/>
    <property type="match status" value="1"/>
</dbReference>
<evidence type="ECO:0000259" key="4">
    <source>
        <dbReference type="Pfam" id="PF04775"/>
    </source>
</evidence>
<reference evidence="6" key="1">
    <citation type="submission" date="2021-04" db="EMBL/GenBank/DDBJ databases">
        <title>Genome based classification of Actinospica acidithermotolerans sp. nov., an actinobacterium isolated from an Indonesian hot spring.</title>
        <authorList>
            <person name="Kusuma A.B."/>
            <person name="Putra K.E."/>
            <person name="Nafisah S."/>
            <person name="Loh J."/>
            <person name="Nouioui I."/>
            <person name="Goodfellow M."/>
        </authorList>
    </citation>
    <scope>NUCLEOTIDE SEQUENCE</scope>
    <source>
        <strain evidence="6">DSM 45618</strain>
    </source>
</reference>
<dbReference type="PANTHER" id="PTHR10824:SF4">
    <property type="entry name" value="ACYL-COENZYME A THIOESTERASE 1-LIKE"/>
    <property type="match status" value="1"/>
</dbReference>
<dbReference type="Proteomes" id="UP000677913">
    <property type="component" value="Unassembled WGS sequence"/>
</dbReference>
<sequence>MAGGGPIVRVLVAGAVVVAAGLLGATHRHTWHPRLVIAAASTLADQPVHIEVTGVPPGRRVTLVSSAVDYRKAPWQAEATFDADASGVVDPGTQAPTSGTYRGVHPAGLLWSMNPVAGDPDTAALIPRFPQYAPSFVIGLAVYMDGRRVASAHLTREWMTPGATHRRLTLARDGVVGDLFLPPPGTAPHPAVLTFGGSEGGESMNFTAALLAGHGYPALSLGYFALPGLPAALSGIPMEYFAAAARVLAAQPGVSPGHVLAMGYSRGTEAALLLADLFPGLVHGAVLYAPSAVVHLGYPNGDAAWTLGGAPVAFDQIPVDQVSGPVLAIGGGDDGLWDSYGSSVRINAELTRLGNPYPHRALLFPGAGHGLGTFPYLPAGTSQLDPLTHELIFSGGTRPANEAAQLAGWSSILSLLASIN</sequence>
<comment type="caution">
    <text evidence="6">The sequence shown here is derived from an EMBL/GenBank/DDBJ whole genome shotgun (WGS) entry which is preliminary data.</text>
</comment>
<dbReference type="Pfam" id="PF08840">
    <property type="entry name" value="BAAT_C"/>
    <property type="match status" value="1"/>
</dbReference>
<evidence type="ECO:0000256" key="2">
    <source>
        <dbReference type="PIRSR" id="PIRSR016521-1"/>
    </source>
</evidence>
<dbReference type="GO" id="GO:0006631">
    <property type="term" value="P:fatty acid metabolic process"/>
    <property type="evidence" value="ECO:0007669"/>
    <property type="project" value="TreeGrafter"/>
</dbReference>
<feature type="domain" description="Acyl-CoA thioester hydrolase/bile acid-CoA amino acid N-acetyltransferase" evidence="4">
    <location>
        <begin position="45"/>
        <end position="166"/>
    </location>
</feature>
<evidence type="ECO:0000313" key="6">
    <source>
        <dbReference type="EMBL" id="MBS2963116.1"/>
    </source>
</evidence>
<feature type="active site" description="Charge relay system" evidence="2">
    <location>
        <position position="369"/>
    </location>
</feature>
<dbReference type="GO" id="GO:0006637">
    <property type="term" value="P:acyl-CoA metabolic process"/>
    <property type="evidence" value="ECO:0007669"/>
    <property type="project" value="InterPro"/>
</dbReference>
<dbReference type="AlphaFoldDB" id="A0A8J7WJ07"/>
<dbReference type="InterPro" id="IPR014940">
    <property type="entry name" value="BAAT_C"/>
</dbReference>
<dbReference type="Gene3D" id="2.60.40.2240">
    <property type="entry name" value="Acyl-CoA thioester hydrolase/BAAT N-terminal domain"/>
    <property type="match status" value="1"/>
</dbReference>
<dbReference type="GO" id="GO:0047617">
    <property type="term" value="F:fatty acyl-CoA hydrolase activity"/>
    <property type="evidence" value="ECO:0007669"/>
    <property type="project" value="TreeGrafter"/>
</dbReference>
<dbReference type="Gene3D" id="3.40.50.1820">
    <property type="entry name" value="alpha/beta hydrolase"/>
    <property type="match status" value="1"/>
</dbReference>
<comment type="similarity">
    <text evidence="1">Belongs to the C/M/P thioester hydrolase family.</text>
</comment>
<feature type="transmembrane region" description="Helical" evidence="3">
    <location>
        <begin position="6"/>
        <end position="25"/>
    </location>
</feature>
<proteinExistence type="inferred from homology"/>
<feature type="active site" description="Charge relay system" evidence="2">
    <location>
        <position position="334"/>
    </location>
</feature>
<keyword evidence="3" id="KW-0472">Membrane</keyword>
<dbReference type="InterPro" id="IPR042490">
    <property type="entry name" value="Thio_Ohase/BAAT_N"/>
</dbReference>
<dbReference type="SUPFAM" id="SSF53474">
    <property type="entry name" value="alpha/beta-Hydrolases"/>
    <property type="match status" value="1"/>
</dbReference>
<dbReference type="Pfam" id="PF04775">
    <property type="entry name" value="Bile_Hydr_Trans"/>
    <property type="match status" value="1"/>
</dbReference>
<keyword evidence="7" id="KW-1185">Reference proteome</keyword>